<dbReference type="CDD" id="cd04606">
    <property type="entry name" value="CBS_pair_Mg_transporter"/>
    <property type="match status" value="1"/>
</dbReference>
<feature type="domain" description="CBS" evidence="10">
    <location>
        <begin position="142"/>
        <end position="204"/>
    </location>
</feature>
<reference evidence="11" key="1">
    <citation type="submission" date="2020-10" db="EMBL/GenBank/DDBJ databases">
        <authorList>
            <person name="Gilroy R."/>
        </authorList>
    </citation>
    <scope>NUCLEOTIDE SEQUENCE</scope>
    <source>
        <strain evidence="11">CHK181-108</strain>
    </source>
</reference>
<evidence type="ECO:0000256" key="3">
    <source>
        <dbReference type="ARBA" id="ARBA00022448"/>
    </source>
</evidence>
<dbReference type="SMART" id="SM00116">
    <property type="entry name" value="CBS"/>
    <property type="match status" value="2"/>
</dbReference>
<dbReference type="GO" id="GO:0005886">
    <property type="term" value="C:plasma membrane"/>
    <property type="evidence" value="ECO:0007669"/>
    <property type="project" value="UniProtKB-SubCell"/>
</dbReference>
<evidence type="ECO:0000256" key="6">
    <source>
        <dbReference type="ARBA" id="ARBA00022989"/>
    </source>
</evidence>
<dbReference type="SUPFAM" id="SSF54631">
    <property type="entry name" value="CBS-domain pair"/>
    <property type="match status" value="1"/>
</dbReference>
<evidence type="ECO:0000259" key="10">
    <source>
        <dbReference type="PROSITE" id="PS51371"/>
    </source>
</evidence>
<comment type="subunit">
    <text evidence="9">Homodimer.</text>
</comment>
<keyword evidence="8" id="KW-0129">CBS domain</keyword>
<evidence type="ECO:0000256" key="9">
    <source>
        <dbReference type="RuleBase" id="RU362011"/>
    </source>
</evidence>
<dbReference type="Pfam" id="PF00571">
    <property type="entry name" value="CBS"/>
    <property type="match status" value="2"/>
</dbReference>
<feature type="transmembrane region" description="Helical" evidence="9">
    <location>
        <begin position="365"/>
        <end position="385"/>
    </location>
</feature>
<dbReference type="Gene3D" id="3.10.580.10">
    <property type="entry name" value="CBS-domain"/>
    <property type="match status" value="1"/>
</dbReference>
<reference evidence="11" key="2">
    <citation type="journal article" date="2021" name="PeerJ">
        <title>Extensive microbial diversity within the chicken gut microbiome revealed by metagenomics and culture.</title>
        <authorList>
            <person name="Gilroy R."/>
            <person name="Ravi A."/>
            <person name="Getino M."/>
            <person name="Pursley I."/>
            <person name="Horton D.L."/>
            <person name="Alikhan N.F."/>
            <person name="Baker D."/>
            <person name="Gharbi K."/>
            <person name="Hall N."/>
            <person name="Watson M."/>
            <person name="Adriaenssens E.M."/>
            <person name="Foster-Nyarko E."/>
            <person name="Jarju S."/>
            <person name="Secka A."/>
            <person name="Antonio M."/>
            <person name="Oren A."/>
            <person name="Chaudhuri R.R."/>
            <person name="La Ragione R."/>
            <person name="Hildebrand F."/>
            <person name="Pallen M.J."/>
        </authorList>
    </citation>
    <scope>NUCLEOTIDE SEQUENCE</scope>
    <source>
        <strain evidence="11">CHK181-108</strain>
    </source>
</reference>
<feature type="transmembrane region" description="Helical" evidence="9">
    <location>
        <begin position="391"/>
        <end position="410"/>
    </location>
</feature>
<evidence type="ECO:0000256" key="8">
    <source>
        <dbReference type="PROSITE-ProRule" id="PRU00703"/>
    </source>
</evidence>
<gene>
    <name evidence="11" type="primary">mgtE</name>
    <name evidence="11" type="ORF">IAA60_05890</name>
</gene>
<dbReference type="Pfam" id="PF01769">
    <property type="entry name" value="MgtE"/>
    <property type="match status" value="1"/>
</dbReference>
<feature type="domain" description="CBS" evidence="10">
    <location>
        <begin position="205"/>
        <end position="261"/>
    </location>
</feature>
<dbReference type="InterPro" id="IPR046342">
    <property type="entry name" value="CBS_dom_sf"/>
</dbReference>
<organism evidence="11 12">
    <name type="scientific">Candidatus Ornithomonoglobus intestinigallinarum</name>
    <dbReference type="NCBI Taxonomy" id="2840894"/>
    <lineage>
        <taxon>Bacteria</taxon>
        <taxon>Bacillati</taxon>
        <taxon>Bacillota</taxon>
        <taxon>Clostridia</taxon>
        <taxon>Candidatus Ornithomonoglobus</taxon>
    </lineage>
</organism>
<keyword evidence="3 9" id="KW-0813">Transport</keyword>
<dbReference type="InterPro" id="IPR006668">
    <property type="entry name" value="Mg_transptr_MgtE_intracell_dom"/>
</dbReference>
<accession>A0A9D1H3F7</accession>
<feature type="transmembrane region" description="Helical" evidence="9">
    <location>
        <begin position="431"/>
        <end position="454"/>
    </location>
</feature>
<keyword evidence="9" id="KW-1003">Cell membrane</keyword>
<comment type="subcellular location">
    <subcellularLocation>
        <location evidence="9">Cell membrane</location>
        <topology evidence="9">Multi-pass membrane protein</topology>
    </subcellularLocation>
    <subcellularLocation>
        <location evidence="1">Membrane</location>
        <topology evidence="1">Multi-pass membrane protein</topology>
    </subcellularLocation>
</comment>
<dbReference type="PANTHER" id="PTHR43773">
    <property type="entry name" value="MAGNESIUM TRANSPORTER MGTE"/>
    <property type="match status" value="1"/>
</dbReference>
<evidence type="ECO:0000256" key="5">
    <source>
        <dbReference type="ARBA" id="ARBA00022842"/>
    </source>
</evidence>
<keyword evidence="6 9" id="KW-1133">Transmembrane helix</keyword>
<sequence length="455" mass="50945">MTVKDILEVIAELLEQKKYMAVKDIISEANAADIAAFFEERFGDDFKEQSEFLILFRLLPKDLAAEVFAFMNPDMQEHLISAFSDNELREMLANTFIDDTVDLIEEMPANVVSRILRNSSTGARKAINAILRYPKDSAGSIMTIEYVSLHKDMTVGESFAKIRRVGVNKETIYTCYVTENRKLVGIVTVKDLFLAEEDDKIGDIMETNIISVETGEDKEVVANMFQKYDFLAIPVTDRDKRLVGIVTFDDAMDVIQDENTEDVTKMAAIAPNEDTYFRTGVLKHARSRIGWLLVLMISATITGLITSKYETAFDALPVLVSFMPMIMDTGGNCGSQSSTLIIRGLALGEIHFADFFRVVFKEFRIAILVSAVLALVNGVRIYLMYDRDMQLALTISLSVVCTVIISKMIGSMLPMLAKKCRLDPALMATPLISTIVDSCSIFIYFNIAMIIFGLR</sequence>
<dbReference type="Gene3D" id="1.25.60.10">
    <property type="entry name" value="MgtE N-terminal domain-like"/>
    <property type="match status" value="1"/>
</dbReference>
<evidence type="ECO:0000313" key="11">
    <source>
        <dbReference type="EMBL" id="HIT85421.1"/>
    </source>
</evidence>
<comment type="caution">
    <text evidence="11">The sequence shown here is derived from an EMBL/GenBank/DDBJ whole genome shotgun (WGS) entry which is preliminary data.</text>
</comment>
<dbReference type="SUPFAM" id="SSF158791">
    <property type="entry name" value="MgtE N-terminal domain-like"/>
    <property type="match status" value="1"/>
</dbReference>
<evidence type="ECO:0000256" key="7">
    <source>
        <dbReference type="ARBA" id="ARBA00023136"/>
    </source>
</evidence>
<dbReference type="InterPro" id="IPR006667">
    <property type="entry name" value="SLC41_membr_dom"/>
</dbReference>
<evidence type="ECO:0000313" key="12">
    <source>
        <dbReference type="Proteomes" id="UP000824165"/>
    </source>
</evidence>
<dbReference type="SUPFAM" id="SSF161093">
    <property type="entry name" value="MgtE membrane domain-like"/>
    <property type="match status" value="1"/>
</dbReference>
<dbReference type="Pfam" id="PF03448">
    <property type="entry name" value="MgtE_N"/>
    <property type="match status" value="1"/>
</dbReference>
<keyword evidence="4 9" id="KW-0812">Transmembrane</keyword>
<dbReference type="InterPro" id="IPR036739">
    <property type="entry name" value="SLC41_membr_dom_sf"/>
</dbReference>
<dbReference type="PANTHER" id="PTHR43773:SF1">
    <property type="entry name" value="MAGNESIUM TRANSPORTER MGTE"/>
    <property type="match status" value="1"/>
</dbReference>
<keyword evidence="7 9" id="KW-0472">Membrane</keyword>
<dbReference type="Proteomes" id="UP000824165">
    <property type="component" value="Unassembled WGS sequence"/>
</dbReference>
<dbReference type="InterPro" id="IPR006669">
    <property type="entry name" value="MgtE_transporter"/>
</dbReference>
<dbReference type="AlphaFoldDB" id="A0A9D1H3F7"/>
<dbReference type="NCBIfam" id="TIGR00400">
    <property type="entry name" value="mgtE"/>
    <property type="match status" value="1"/>
</dbReference>
<comment type="caution">
    <text evidence="9">Lacks conserved residue(s) required for the propagation of feature annotation.</text>
</comment>
<proteinExistence type="inferred from homology"/>
<dbReference type="GO" id="GO:0046872">
    <property type="term" value="F:metal ion binding"/>
    <property type="evidence" value="ECO:0007669"/>
    <property type="project" value="UniProtKB-KW"/>
</dbReference>
<dbReference type="InterPro" id="IPR038076">
    <property type="entry name" value="MgtE_N_sf"/>
</dbReference>
<keyword evidence="9" id="KW-0479">Metal-binding</keyword>
<evidence type="ECO:0000256" key="4">
    <source>
        <dbReference type="ARBA" id="ARBA00022692"/>
    </source>
</evidence>
<evidence type="ECO:0000256" key="1">
    <source>
        <dbReference type="ARBA" id="ARBA00004141"/>
    </source>
</evidence>
<comment type="function">
    <text evidence="9">Acts as a magnesium transporter.</text>
</comment>
<name>A0A9D1H3F7_9FIRM</name>
<dbReference type="GO" id="GO:0015095">
    <property type="term" value="F:magnesium ion transmembrane transporter activity"/>
    <property type="evidence" value="ECO:0007669"/>
    <property type="project" value="UniProtKB-UniRule"/>
</dbReference>
<keyword evidence="5 9" id="KW-0460">Magnesium</keyword>
<dbReference type="EMBL" id="DVLU01000057">
    <property type="protein sequence ID" value="HIT85421.1"/>
    <property type="molecule type" value="Genomic_DNA"/>
</dbReference>
<dbReference type="Gene3D" id="1.10.357.20">
    <property type="entry name" value="SLC41 divalent cation transporters, integral membrane domain"/>
    <property type="match status" value="1"/>
</dbReference>
<dbReference type="InterPro" id="IPR000644">
    <property type="entry name" value="CBS_dom"/>
</dbReference>
<dbReference type="SMART" id="SM00924">
    <property type="entry name" value="MgtE_N"/>
    <property type="match status" value="1"/>
</dbReference>
<protein>
    <recommendedName>
        <fullName evidence="9">Magnesium transporter MgtE</fullName>
    </recommendedName>
</protein>
<dbReference type="PROSITE" id="PS51371">
    <property type="entry name" value="CBS"/>
    <property type="match status" value="2"/>
</dbReference>
<evidence type="ECO:0000256" key="2">
    <source>
        <dbReference type="ARBA" id="ARBA00009749"/>
    </source>
</evidence>
<comment type="similarity">
    <text evidence="2 9">Belongs to the SLC41A transporter family.</text>
</comment>